<reference evidence="2 3" key="1">
    <citation type="submission" date="2019-07" db="EMBL/GenBank/DDBJ databases">
        <title>Caenimonas sedimenti sp. nov., isolated from activated sludge.</title>
        <authorList>
            <person name="Xu J."/>
        </authorList>
    </citation>
    <scope>NUCLEOTIDE SEQUENCE [LARGE SCALE GENOMIC DNA]</scope>
    <source>
        <strain evidence="2 3">HX-9-20</strain>
    </source>
</reference>
<dbReference type="Proteomes" id="UP000318199">
    <property type="component" value="Unassembled WGS sequence"/>
</dbReference>
<dbReference type="InterPro" id="IPR000639">
    <property type="entry name" value="Epox_hydrolase-like"/>
</dbReference>
<sequence length="278" mass="29961">MAFLQNGGRRIYWERHGEPQDPAILFMHGAGSNAATWWQQLPAFQASGFTCLTMDIRCFGRSAAPLDEFTFEHMVADALAVLDAAEVKSAAVAGQSLGGMIALRMALQHPERVRAFISCDSSLGVDHPGVLETIRSRQITMQAASIEQRSLGPWFLANHPDKAALYAQINHFNPSAHSVPAAEWGGALGRLMEPGQLLPMEALLGVTQPTLFVVGRQDPIVSPEVTREFAGRVPGSDVVVVEDSGHSAYFEQPGRFNAGVLGFLKARLLQELSTGVGG</sequence>
<dbReference type="SUPFAM" id="SSF53474">
    <property type="entry name" value="alpha/beta-Hydrolases"/>
    <property type="match status" value="1"/>
</dbReference>
<proteinExistence type="predicted"/>
<dbReference type="EMBL" id="VOBQ01000015">
    <property type="protein sequence ID" value="TWO69503.1"/>
    <property type="molecule type" value="Genomic_DNA"/>
</dbReference>
<gene>
    <name evidence="2" type="ORF">FN976_19655</name>
</gene>
<dbReference type="InterPro" id="IPR000073">
    <property type="entry name" value="AB_hydrolase_1"/>
</dbReference>
<keyword evidence="2" id="KW-0378">Hydrolase</keyword>
<dbReference type="GO" id="GO:0016020">
    <property type="term" value="C:membrane"/>
    <property type="evidence" value="ECO:0007669"/>
    <property type="project" value="TreeGrafter"/>
</dbReference>
<protein>
    <submittedName>
        <fullName evidence="2">Alpha/beta hydrolase</fullName>
    </submittedName>
</protein>
<dbReference type="RefSeq" id="WP_145894761.1">
    <property type="nucleotide sequence ID" value="NZ_VOBQ01000015.1"/>
</dbReference>
<dbReference type="PANTHER" id="PTHR43798:SF33">
    <property type="entry name" value="HYDROLASE, PUTATIVE (AFU_ORTHOLOGUE AFUA_2G14860)-RELATED"/>
    <property type="match status" value="1"/>
</dbReference>
<dbReference type="InterPro" id="IPR050266">
    <property type="entry name" value="AB_hydrolase_sf"/>
</dbReference>
<dbReference type="AlphaFoldDB" id="A0A562ZLY1"/>
<dbReference type="PANTHER" id="PTHR43798">
    <property type="entry name" value="MONOACYLGLYCEROL LIPASE"/>
    <property type="match status" value="1"/>
</dbReference>
<evidence type="ECO:0000313" key="2">
    <source>
        <dbReference type="EMBL" id="TWO69503.1"/>
    </source>
</evidence>
<dbReference type="InterPro" id="IPR029058">
    <property type="entry name" value="AB_hydrolase_fold"/>
</dbReference>
<dbReference type="Gene3D" id="3.40.50.1820">
    <property type="entry name" value="alpha/beta hydrolase"/>
    <property type="match status" value="1"/>
</dbReference>
<organism evidence="2 3">
    <name type="scientific">Caenimonas sedimenti</name>
    <dbReference type="NCBI Taxonomy" id="2596921"/>
    <lineage>
        <taxon>Bacteria</taxon>
        <taxon>Pseudomonadati</taxon>
        <taxon>Pseudomonadota</taxon>
        <taxon>Betaproteobacteria</taxon>
        <taxon>Burkholderiales</taxon>
        <taxon>Comamonadaceae</taxon>
        <taxon>Caenimonas</taxon>
    </lineage>
</organism>
<dbReference type="PRINTS" id="PR00412">
    <property type="entry name" value="EPOXHYDRLASE"/>
</dbReference>
<accession>A0A562ZLY1</accession>
<dbReference type="Pfam" id="PF00561">
    <property type="entry name" value="Abhydrolase_1"/>
    <property type="match status" value="1"/>
</dbReference>
<dbReference type="PRINTS" id="PR00111">
    <property type="entry name" value="ABHYDROLASE"/>
</dbReference>
<evidence type="ECO:0000313" key="3">
    <source>
        <dbReference type="Proteomes" id="UP000318199"/>
    </source>
</evidence>
<dbReference type="OrthoDB" id="3663240at2"/>
<keyword evidence="3" id="KW-1185">Reference proteome</keyword>
<dbReference type="GO" id="GO:0016787">
    <property type="term" value="F:hydrolase activity"/>
    <property type="evidence" value="ECO:0007669"/>
    <property type="project" value="UniProtKB-KW"/>
</dbReference>
<evidence type="ECO:0000259" key="1">
    <source>
        <dbReference type="Pfam" id="PF00561"/>
    </source>
</evidence>
<name>A0A562ZLY1_9BURK</name>
<comment type="caution">
    <text evidence="2">The sequence shown here is derived from an EMBL/GenBank/DDBJ whole genome shotgun (WGS) entry which is preliminary data.</text>
</comment>
<feature type="domain" description="AB hydrolase-1" evidence="1">
    <location>
        <begin position="22"/>
        <end position="253"/>
    </location>
</feature>